<dbReference type="NCBIfam" id="TIGR01434">
    <property type="entry name" value="glu_cys_ligase"/>
    <property type="match status" value="1"/>
</dbReference>
<dbReference type="InterPro" id="IPR006334">
    <property type="entry name" value="Glut_cys_ligase"/>
</dbReference>
<evidence type="ECO:0000313" key="11">
    <source>
        <dbReference type="EMBL" id="PWK50743.1"/>
    </source>
</evidence>
<dbReference type="GO" id="GO:0005524">
    <property type="term" value="F:ATP binding"/>
    <property type="evidence" value="ECO:0007669"/>
    <property type="project" value="UniProtKB-KW"/>
</dbReference>
<evidence type="ECO:0000256" key="9">
    <source>
        <dbReference type="RuleBase" id="RU004391"/>
    </source>
</evidence>
<comment type="catalytic activity">
    <reaction evidence="7 8 9">
        <text>L-cysteine + L-glutamate + ATP = gamma-L-glutamyl-L-cysteine + ADP + phosphate + H(+)</text>
        <dbReference type="Rhea" id="RHEA:13285"/>
        <dbReference type="ChEBI" id="CHEBI:15378"/>
        <dbReference type="ChEBI" id="CHEBI:29985"/>
        <dbReference type="ChEBI" id="CHEBI:30616"/>
        <dbReference type="ChEBI" id="CHEBI:35235"/>
        <dbReference type="ChEBI" id="CHEBI:43474"/>
        <dbReference type="ChEBI" id="CHEBI:58173"/>
        <dbReference type="ChEBI" id="CHEBI:456216"/>
        <dbReference type="EC" id="6.3.2.2"/>
    </reaction>
</comment>
<keyword evidence="6 8" id="KW-0067">ATP-binding</keyword>
<evidence type="ECO:0000256" key="6">
    <source>
        <dbReference type="ARBA" id="ARBA00022840"/>
    </source>
</evidence>
<dbReference type="EC" id="6.3.2.2" evidence="8"/>
<dbReference type="EMBL" id="QGGU01000006">
    <property type="protein sequence ID" value="PWK50743.1"/>
    <property type="molecule type" value="Genomic_DNA"/>
</dbReference>
<evidence type="ECO:0000256" key="3">
    <source>
        <dbReference type="ARBA" id="ARBA00022598"/>
    </source>
</evidence>
<comment type="caution">
    <text evidence="11">The sequence shown here is derived from an EMBL/GenBank/DDBJ whole genome shotgun (WGS) entry which is preliminary data.</text>
</comment>
<dbReference type="GO" id="GO:0006750">
    <property type="term" value="P:glutathione biosynthetic process"/>
    <property type="evidence" value="ECO:0007669"/>
    <property type="project" value="UniProtKB-UniRule"/>
</dbReference>
<feature type="domain" description="Glutamate--cysteine ligase" evidence="10">
    <location>
        <begin position="13"/>
        <end position="382"/>
    </location>
</feature>
<evidence type="ECO:0000256" key="1">
    <source>
        <dbReference type="ARBA" id="ARBA00005006"/>
    </source>
</evidence>
<keyword evidence="4 8" id="KW-0317">Glutathione biosynthesis</keyword>
<evidence type="ECO:0000259" key="10">
    <source>
        <dbReference type="Pfam" id="PF04262"/>
    </source>
</evidence>
<evidence type="ECO:0000256" key="8">
    <source>
        <dbReference type="HAMAP-Rule" id="MF_00578"/>
    </source>
</evidence>
<dbReference type="GO" id="GO:0004357">
    <property type="term" value="F:glutamate-cysteine ligase activity"/>
    <property type="evidence" value="ECO:0007669"/>
    <property type="project" value="UniProtKB-UniRule"/>
</dbReference>
<accession>A0A316FR07</accession>
<dbReference type="RefSeq" id="WP_109763410.1">
    <property type="nucleotide sequence ID" value="NZ_QGGU01000006.1"/>
</dbReference>
<dbReference type="InterPro" id="IPR007370">
    <property type="entry name" value="Glu_cys_ligase"/>
</dbReference>
<evidence type="ECO:0000256" key="4">
    <source>
        <dbReference type="ARBA" id="ARBA00022684"/>
    </source>
</evidence>
<proteinExistence type="inferred from homology"/>
<comment type="pathway">
    <text evidence="1 8 9">Sulfur metabolism; glutathione biosynthesis; glutathione from L-cysteine and L-glutamate: step 1/2.</text>
</comment>
<dbReference type="Pfam" id="PF04262">
    <property type="entry name" value="Glu_cys_ligase"/>
    <property type="match status" value="1"/>
</dbReference>
<evidence type="ECO:0000256" key="7">
    <source>
        <dbReference type="ARBA" id="ARBA00048819"/>
    </source>
</evidence>
<dbReference type="UniPathway" id="UPA00142">
    <property type="reaction ID" value="UER00209"/>
</dbReference>
<sequence>MTITYSSEKEQQFWNENAAQYLNGILRGLEKESLRISPDGHIAQTPHPNSLGATLTNQYITTDYSEALLEFITPPTDQLHKPLEWLTDIHHFVYQNLDNELLWATSMPCVMGNELDIPLAYFGNSNSGRMKTIYREGLGHRYGRFMQTIAGVHYNFSLPDSLWQALKQFENSDQSLQDFKSERYMGMLRNFQRNSWIIPYLFGASPALCESFLNGRPTQLKTLVPGTRYGQYATSLRMSDLGYQNNVQSRLKVSTNSLDQYIKDLESAIRTEDPYYKSVGVKVDGNYKQLNANVLQIENEFYSNVRPKRTSQSGERPTKALRQRGVEYIEVRALDLNPLSSIGVTQAQLNFLDAFMLHSLMQDSPCITEREEAETKENFTRVVKEGRDPQLHLLKENKLISLKAMAQDLFSGFSVAATLLDQAYQTSDFSTTVEQQRSLIDHPEQTLSGQIVAAIEKRQDGFFPYAYELSEQYLNTFSKRPLNDEVHHLFRQEAEQSHEKKQAIEQQDSLSFEAFLASYFAD</sequence>
<evidence type="ECO:0000256" key="2">
    <source>
        <dbReference type="ARBA" id="ARBA00008772"/>
    </source>
</evidence>
<dbReference type="InterPro" id="IPR014746">
    <property type="entry name" value="Gln_synth/guanido_kin_cat_dom"/>
</dbReference>
<dbReference type="PANTHER" id="PTHR38761:SF1">
    <property type="entry name" value="GLUTAMATE--CYSTEINE LIGASE"/>
    <property type="match status" value="1"/>
</dbReference>
<reference evidence="11 12" key="1">
    <citation type="submission" date="2018-05" db="EMBL/GenBank/DDBJ databases">
        <title>Genomic Encyclopedia of Type Strains, Phase IV (KMG-IV): sequencing the most valuable type-strain genomes for metagenomic binning, comparative biology and taxonomic classification.</title>
        <authorList>
            <person name="Goeker M."/>
        </authorList>
    </citation>
    <scope>NUCLEOTIDE SEQUENCE [LARGE SCALE GENOMIC DNA]</scope>
    <source>
        <strain evidence="11 12">DSM 25350</strain>
    </source>
</reference>
<dbReference type="OrthoDB" id="9803907at2"/>
<dbReference type="HAMAP" id="MF_00578">
    <property type="entry name" value="Glu_cys_ligase"/>
    <property type="match status" value="1"/>
</dbReference>
<organism evidence="11 12">
    <name type="scientific">Pleionea mediterranea</name>
    <dbReference type="NCBI Taxonomy" id="523701"/>
    <lineage>
        <taxon>Bacteria</taxon>
        <taxon>Pseudomonadati</taxon>
        <taxon>Pseudomonadota</taxon>
        <taxon>Gammaproteobacteria</taxon>
        <taxon>Oceanospirillales</taxon>
        <taxon>Pleioneaceae</taxon>
        <taxon>Pleionea</taxon>
    </lineage>
</organism>
<dbReference type="SUPFAM" id="SSF55931">
    <property type="entry name" value="Glutamine synthetase/guanido kinase"/>
    <property type="match status" value="1"/>
</dbReference>
<protein>
    <recommendedName>
        <fullName evidence="8">Glutamate--cysteine ligase</fullName>
        <ecNumber evidence="8">6.3.2.2</ecNumber>
    </recommendedName>
    <alternativeName>
        <fullName evidence="8">Gamma-ECS</fullName>
        <shortName evidence="8">GCS</shortName>
    </alternativeName>
    <alternativeName>
        <fullName evidence="8">Gamma-glutamylcysteine synthetase</fullName>
    </alternativeName>
</protein>
<name>A0A316FR07_9GAMM</name>
<keyword evidence="5 8" id="KW-0547">Nucleotide-binding</keyword>
<dbReference type="Proteomes" id="UP000245790">
    <property type="component" value="Unassembled WGS sequence"/>
</dbReference>
<dbReference type="AlphaFoldDB" id="A0A316FR07"/>
<gene>
    <name evidence="8" type="primary">gshA</name>
    <name evidence="11" type="ORF">C8D97_10630</name>
</gene>
<dbReference type="GO" id="GO:0046872">
    <property type="term" value="F:metal ion binding"/>
    <property type="evidence" value="ECO:0007669"/>
    <property type="project" value="TreeGrafter"/>
</dbReference>
<dbReference type="PANTHER" id="PTHR38761">
    <property type="entry name" value="GLUTAMATE--CYSTEINE LIGASE"/>
    <property type="match status" value="1"/>
</dbReference>
<keyword evidence="3 8" id="KW-0436">Ligase</keyword>
<evidence type="ECO:0000256" key="5">
    <source>
        <dbReference type="ARBA" id="ARBA00022741"/>
    </source>
</evidence>
<dbReference type="GO" id="GO:0005829">
    <property type="term" value="C:cytosol"/>
    <property type="evidence" value="ECO:0007669"/>
    <property type="project" value="TreeGrafter"/>
</dbReference>
<evidence type="ECO:0000313" key="12">
    <source>
        <dbReference type="Proteomes" id="UP000245790"/>
    </source>
</evidence>
<comment type="similarity">
    <text evidence="2 8">Belongs to the glutamate--cysteine ligase type 1 family. Type 1 subfamily.</text>
</comment>
<dbReference type="Gene3D" id="3.30.590.20">
    <property type="match status" value="1"/>
</dbReference>
<keyword evidence="12" id="KW-1185">Reference proteome</keyword>